<evidence type="ECO:0000313" key="4">
    <source>
        <dbReference type="EMBL" id="KAJ1523856.1"/>
    </source>
</evidence>
<dbReference type="GO" id="GO:0005737">
    <property type="term" value="C:cytoplasm"/>
    <property type="evidence" value="ECO:0007669"/>
    <property type="project" value="TreeGrafter"/>
</dbReference>
<dbReference type="PANTHER" id="PTHR10612:SF49">
    <property type="entry name" value="APOLIPOPROTEIN D-LIKE PROTEIN"/>
    <property type="match status" value="1"/>
</dbReference>
<dbReference type="PANTHER" id="PTHR10612">
    <property type="entry name" value="APOLIPOPROTEIN D"/>
    <property type="match status" value="1"/>
</dbReference>
<dbReference type="PRINTS" id="PR01273">
    <property type="entry name" value="INVTBRTCOLOR"/>
</dbReference>
<accession>A0AAV7XH63</accession>
<dbReference type="SUPFAM" id="SSF50814">
    <property type="entry name" value="Lipocalins"/>
    <property type="match status" value="1"/>
</dbReference>
<reference evidence="4" key="1">
    <citation type="submission" date="2022-12" db="EMBL/GenBank/DDBJ databases">
        <title>Chromosome-level genome assembly of the bean flower thrips Megalurothrips usitatus.</title>
        <authorList>
            <person name="Ma L."/>
            <person name="Liu Q."/>
            <person name="Li H."/>
            <person name="Cai W."/>
        </authorList>
    </citation>
    <scope>NUCLEOTIDE SEQUENCE</scope>
    <source>
        <strain evidence="4">Cailab_2022a</strain>
    </source>
</reference>
<dbReference type="Gene3D" id="2.40.128.20">
    <property type="match status" value="1"/>
</dbReference>
<dbReference type="EMBL" id="JAPTSV010000009">
    <property type="protein sequence ID" value="KAJ1523856.1"/>
    <property type="molecule type" value="Genomic_DNA"/>
</dbReference>
<evidence type="ECO:0000256" key="1">
    <source>
        <dbReference type="ARBA" id="ARBA00023157"/>
    </source>
</evidence>
<dbReference type="GO" id="GO:0006629">
    <property type="term" value="P:lipid metabolic process"/>
    <property type="evidence" value="ECO:0007669"/>
    <property type="project" value="TreeGrafter"/>
</dbReference>
<dbReference type="Pfam" id="PF00061">
    <property type="entry name" value="Lipocalin"/>
    <property type="match status" value="1"/>
</dbReference>
<gene>
    <name evidence="4" type="ORF">ONE63_010412</name>
</gene>
<name>A0AAV7XH63_9NEOP</name>
<feature type="domain" description="Lipocalin/cytosolic fatty-acid binding" evidence="3">
    <location>
        <begin position="113"/>
        <end position="186"/>
    </location>
</feature>
<evidence type="ECO:0000259" key="3">
    <source>
        <dbReference type="Pfam" id="PF00061"/>
    </source>
</evidence>
<feature type="signal peptide" evidence="2">
    <location>
        <begin position="1"/>
        <end position="22"/>
    </location>
</feature>
<keyword evidence="2" id="KW-0732">Signal</keyword>
<comment type="caution">
    <text evidence="4">The sequence shown here is derived from an EMBL/GenBank/DDBJ whole genome shotgun (WGS) entry which is preliminary data.</text>
</comment>
<feature type="chain" id="PRO_5043473854" description="Lipocalin/cytosolic fatty-acid binding domain-containing protein" evidence="2">
    <location>
        <begin position="23"/>
        <end position="260"/>
    </location>
</feature>
<keyword evidence="5" id="KW-1185">Reference proteome</keyword>
<dbReference type="InterPro" id="IPR012674">
    <property type="entry name" value="Calycin"/>
</dbReference>
<proteinExistence type="predicted"/>
<sequence>MARCSAGLLLTGVLALAALAAAHKYHTGSCPTYTPLKDFDMNKFLGDWYVYQKTDSSDKCLVNNYALDPEKPGVYKLEQSSVHPVLGLTSRDGRWRYNGELSLRPNATSKADLQVKYSLNPGTAVYAILLTDYDNFAAVVSCQDLPIGYRVSATVLSRKPTLDAKLAEKAREALAKNNMETESLSVLVQGEADCKPPNPGEGFHGAVHRAGDAINQGVQAVKDGAIKLYNKVRGNGSAESMEGVVGNYTVGSDKDAEWLP</sequence>
<organism evidence="4 5">
    <name type="scientific">Megalurothrips usitatus</name>
    <name type="common">bean blossom thrips</name>
    <dbReference type="NCBI Taxonomy" id="439358"/>
    <lineage>
        <taxon>Eukaryota</taxon>
        <taxon>Metazoa</taxon>
        <taxon>Ecdysozoa</taxon>
        <taxon>Arthropoda</taxon>
        <taxon>Hexapoda</taxon>
        <taxon>Insecta</taxon>
        <taxon>Pterygota</taxon>
        <taxon>Neoptera</taxon>
        <taxon>Paraneoptera</taxon>
        <taxon>Thysanoptera</taxon>
        <taxon>Terebrantia</taxon>
        <taxon>Thripoidea</taxon>
        <taxon>Thripidae</taxon>
        <taxon>Megalurothrips</taxon>
    </lineage>
</organism>
<dbReference type="Proteomes" id="UP001075354">
    <property type="component" value="Chromosome 9"/>
</dbReference>
<dbReference type="GO" id="GO:0031409">
    <property type="term" value="F:pigment binding"/>
    <property type="evidence" value="ECO:0007669"/>
    <property type="project" value="InterPro"/>
</dbReference>
<dbReference type="InterPro" id="IPR003057">
    <property type="entry name" value="Invtbrt_color"/>
</dbReference>
<dbReference type="AlphaFoldDB" id="A0AAV7XH63"/>
<evidence type="ECO:0000313" key="5">
    <source>
        <dbReference type="Proteomes" id="UP001075354"/>
    </source>
</evidence>
<protein>
    <recommendedName>
        <fullName evidence="3">Lipocalin/cytosolic fatty-acid binding domain-containing protein</fullName>
    </recommendedName>
</protein>
<keyword evidence="1" id="KW-1015">Disulfide bond</keyword>
<dbReference type="GO" id="GO:0000302">
    <property type="term" value="P:response to reactive oxygen species"/>
    <property type="evidence" value="ECO:0007669"/>
    <property type="project" value="TreeGrafter"/>
</dbReference>
<evidence type="ECO:0000256" key="2">
    <source>
        <dbReference type="SAM" id="SignalP"/>
    </source>
</evidence>
<dbReference type="InterPro" id="IPR000566">
    <property type="entry name" value="Lipocln_cytosolic_FA-bd_dom"/>
</dbReference>